<reference evidence="2" key="2">
    <citation type="submission" date="2017-02" db="UniProtKB">
        <authorList>
            <consortium name="WormBaseParasite"/>
        </authorList>
    </citation>
    <scope>IDENTIFICATION</scope>
</reference>
<evidence type="ECO:0000313" key="2">
    <source>
        <dbReference type="WBParaSite" id="ACAC_0000624401-mRNA-1"/>
    </source>
</evidence>
<name>A0A0K0D849_ANGCA</name>
<sequence length="84" mass="9610">MVLSIRRFPRPALRVRLLELRVTMTGLGRHDKLREPLTLFASFQSACPNVTFLIRSSWSDLGIEISNDDLEECVVFSVEPFQGM</sequence>
<dbReference type="WBParaSite" id="ACAC_0000624401-mRNA-1">
    <property type="protein sequence ID" value="ACAC_0000624401-mRNA-1"/>
    <property type="gene ID" value="ACAC_0000624401"/>
</dbReference>
<evidence type="ECO:0000313" key="1">
    <source>
        <dbReference type="Proteomes" id="UP000035642"/>
    </source>
</evidence>
<keyword evidence="1" id="KW-1185">Reference proteome</keyword>
<protein>
    <submittedName>
        <fullName evidence="2">Uncharacterized protein</fullName>
    </submittedName>
</protein>
<proteinExistence type="predicted"/>
<dbReference type="AlphaFoldDB" id="A0A0K0D849"/>
<organism evidence="1 2">
    <name type="scientific">Angiostrongylus cantonensis</name>
    <name type="common">Rat lungworm</name>
    <dbReference type="NCBI Taxonomy" id="6313"/>
    <lineage>
        <taxon>Eukaryota</taxon>
        <taxon>Metazoa</taxon>
        <taxon>Ecdysozoa</taxon>
        <taxon>Nematoda</taxon>
        <taxon>Chromadorea</taxon>
        <taxon>Rhabditida</taxon>
        <taxon>Rhabditina</taxon>
        <taxon>Rhabditomorpha</taxon>
        <taxon>Strongyloidea</taxon>
        <taxon>Metastrongylidae</taxon>
        <taxon>Angiostrongylus</taxon>
    </lineage>
</organism>
<accession>A0A0K0D849</accession>
<dbReference type="Proteomes" id="UP000035642">
    <property type="component" value="Unassembled WGS sequence"/>
</dbReference>
<reference evidence="1" key="1">
    <citation type="submission" date="2012-09" db="EMBL/GenBank/DDBJ databases">
        <authorList>
            <person name="Martin A.A."/>
        </authorList>
    </citation>
    <scope>NUCLEOTIDE SEQUENCE</scope>
</reference>